<feature type="active site" description="Charge relay system" evidence="5">
    <location>
        <position position="140"/>
    </location>
</feature>
<gene>
    <name evidence="8" type="ORF">SAMN05660690_4307</name>
</gene>
<evidence type="ECO:0000259" key="7">
    <source>
        <dbReference type="Pfam" id="PF00082"/>
    </source>
</evidence>
<dbReference type="InterPro" id="IPR050131">
    <property type="entry name" value="Peptidase_S8_subtilisin-like"/>
</dbReference>
<dbReference type="GO" id="GO:0004252">
    <property type="term" value="F:serine-type endopeptidase activity"/>
    <property type="evidence" value="ECO:0007669"/>
    <property type="project" value="UniProtKB-UniRule"/>
</dbReference>
<dbReference type="AlphaFoldDB" id="A0A1G6V226"/>
<dbReference type="InterPro" id="IPR023827">
    <property type="entry name" value="Peptidase_S8_Asp-AS"/>
</dbReference>
<dbReference type="EMBL" id="FMZF01000008">
    <property type="protein sequence ID" value="SDD47534.1"/>
    <property type="molecule type" value="Genomic_DNA"/>
</dbReference>
<dbReference type="PROSITE" id="PS00136">
    <property type="entry name" value="SUBTILASE_ASP"/>
    <property type="match status" value="1"/>
</dbReference>
<evidence type="ECO:0000313" key="8">
    <source>
        <dbReference type="EMBL" id="SDD47534.1"/>
    </source>
</evidence>
<dbReference type="PANTHER" id="PTHR43806:SF11">
    <property type="entry name" value="CEREVISIN-RELATED"/>
    <property type="match status" value="1"/>
</dbReference>
<evidence type="ECO:0000256" key="2">
    <source>
        <dbReference type="ARBA" id="ARBA00022670"/>
    </source>
</evidence>
<keyword evidence="2 5" id="KW-0645">Protease</keyword>
<dbReference type="RefSeq" id="WP_091368763.1">
    <property type="nucleotide sequence ID" value="NZ_FMZF01000008.1"/>
</dbReference>
<dbReference type="PROSITE" id="PS00138">
    <property type="entry name" value="SUBTILASE_SER"/>
    <property type="match status" value="1"/>
</dbReference>
<evidence type="ECO:0000313" key="9">
    <source>
        <dbReference type="Proteomes" id="UP000199416"/>
    </source>
</evidence>
<dbReference type="Gene3D" id="3.40.50.200">
    <property type="entry name" value="Peptidase S8/S53 domain"/>
    <property type="match status" value="1"/>
</dbReference>
<evidence type="ECO:0000256" key="6">
    <source>
        <dbReference type="RuleBase" id="RU003355"/>
    </source>
</evidence>
<keyword evidence="3 5" id="KW-0378">Hydrolase</keyword>
<dbReference type="STRING" id="1190417.SAMN05660690_4307"/>
<dbReference type="PROSITE" id="PS51892">
    <property type="entry name" value="SUBTILASE"/>
    <property type="match status" value="1"/>
</dbReference>
<dbReference type="InterPro" id="IPR023828">
    <property type="entry name" value="Peptidase_S8_Ser-AS"/>
</dbReference>
<evidence type="ECO:0000256" key="4">
    <source>
        <dbReference type="ARBA" id="ARBA00022825"/>
    </source>
</evidence>
<dbReference type="InterPro" id="IPR036852">
    <property type="entry name" value="Peptidase_S8/S53_dom_sf"/>
</dbReference>
<keyword evidence="9" id="KW-1185">Reference proteome</keyword>
<dbReference type="Pfam" id="PF00082">
    <property type="entry name" value="Peptidase_S8"/>
    <property type="match status" value="1"/>
</dbReference>
<evidence type="ECO:0000256" key="3">
    <source>
        <dbReference type="ARBA" id="ARBA00022801"/>
    </source>
</evidence>
<dbReference type="InterPro" id="IPR000209">
    <property type="entry name" value="Peptidase_S8/S53_dom"/>
</dbReference>
<keyword evidence="4 5" id="KW-0720">Serine protease</keyword>
<dbReference type="OrthoDB" id="3644449at2"/>
<comment type="similarity">
    <text evidence="1 5 6">Belongs to the peptidase S8 family.</text>
</comment>
<dbReference type="InterPro" id="IPR015500">
    <property type="entry name" value="Peptidase_S8_subtilisin-rel"/>
</dbReference>
<dbReference type="Proteomes" id="UP000199416">
    <property type="component" value="Unassembled WGS sequence"/>
</dbReference>
<protein>
    <submittedName>
        <fullName evidence="8">Subtilase family protein</fullName>
    </submittedName>
</protein>
<name>A0A1G6V226_9ACTN</name>
<dbReference type="CDD" id="cd07480">
    <property type="entry name" value="Peptidases_S8_12"/>
    <property type="match status" value="1"/>
</dbReference>
<dbReference type="SUPFAM" id="SSF52743">
    <property type="entry name" value="Subtilisin-like"/>
    <property type="match status" value="1"/>
</dbReference>
<dbReference type="PRINTS" id="PR00723">
    <property type="entry name" value="SUBTILISIN"/>
</dbReference>
<accession>A0A1G6V226</accession>
<organism evidence="8 9">
    <name type="scientific">Geodermatophilus telluris</name>
    <dbReference type="NCBI Taxonomy" id="1190417"/>
    <lineage>
        <taxon>Bacteria</taxon>
        <taxon>Bacillati</taxon>
        <taxon>Actinomycetota</taxon>
        <taxon>Actinomycetes</taxon>
        <taxon>Geodermatophilales</taxon>
        <taxon>Geodermatophilaceae</taxon>
        <taxon>Geodermatophilus</taxon>
    </lineage>
</organism>
<feature type="active site" description="Charge relay system" evidence="5">
    <location>
        <position position="109"/>
    </location>
</feature>
<sequence length="394" mass="39701">MRTYTVLRDLTDASTGEPFGGAASLDAPDLGAVGLRVDTERLDKADVRSISRDPSVRAIAPVMPTTLVHPVDQAEDHDGEAGGTAWGVTAVGADRSARSGAGVVVAVLDTGIDASHPAFTGVTLTQVDFSGSGNGDKQGHGTHCAGTVFGRDVGGTRIGVAPGVEQALIGKVLGDDGSGDSDMIFRGIQWALDNHAQVLSMSLGFDFPGLVEDLTGQGWPADLATSVALEAYRANLRMFDALMAVARGREPFGGGCVLVAAAGNESRRTVDPDYEIAVSIPAAADGVVSVGALGESPGGLQVAPFSNTFPQVSGPGVKVLSAKVGGGLATLSGTSMATPHVAGVTALWWEELAASNVPLSARAATAKVLATATTAGLADGVDPADRGLGLVQAP</sequence>
<evidence type="ECO:0000256" key="1">
    <source>
        <dbReference type="ARBA" id="ARBA00011073"/>
    </source>
</evidence>
<feature type="active site" description="Charge relay system" evidence="5">
    <location>
        <position position="335"/>
    </location>
</feature>
<feature type="domain" description="Peptidase S8/S53" evidence="7">
    <location>
        <begin position="100"/>
        <end position="375"/>
    </location>
</feature>
<evidence type="ECO:0000256" key="5">
    <source>
        <dbReference type="PROSITE-ProRule" id="PRU01240"/>
    </source>
</evidence>
<reference evidence="9" key="1">
    <citation type="submission" date="2016-10" db="EMBL/GenBank/DDBJ databases">
        <authorList>
            <person name="Varghese N."/>
            <person name="Submissions S."/>
        </authorList>
    </citation>
    <scope>NUCLEOTIDE SEQUENCE [LARGE SCALE GENOMIC DNA]</scope>
    <source>
        <strain evidence="9">DSM 45421</strain>
    </source>
</reference>
<proteinExistence type="inferred from homology"/>
<dbReference type="GO" id="GO:0006508">
    <property type="term" value="P:proteolysis"/>
    <property type="evidence" value="ECO:0007669"/>
    <property type="project" value="UniProtKB-KW"/>
</dbReference>
<dbReference type="PANTHER" id="PTHR43806">
    <property type="entry name" value="PEPTIDASE S8"/>
    <property type="match status" value="1"/>
</dbReference>